<dbReference type="GO" id="GO:0016020">
    <property type="term" value="C:membrane"/>
    <property type="evidence" value="ECO:0007669"/>
    <property type="project" value="UniProtKB-SubCell"/>
</dbReference>
<dbReference type="SUPFAM" id="SSF144091">
    <property type="entry name" value="Rhomboid-like"/>
    <property type="match status" value="1"/>
</dbReference>
<feature type="transmembrane region" description="Helical" evidence="9">
    <location>
        <begin position="421"/>
        <end position="440"/>
    </location>
</feature>
<gene>
    <name evidence="12" type="ORF">XAT740_LOCUS17486</name>
</gene>
<feature type="transmembrane region" description="Helical" evidence="9">
    <location>
        <begin position="335"/>
        <end position="354"/>
    </location>
</feature>
<dbReference type="InterPro" id="IPR050925">
    <property type="entry name" value="Rhomboid_protease_S54"/>
</dbReference>
<dbReference type="InterPro" id="IPR022764">
    <property type="entry name" value="Peptidase_S54_rhomboid_dom"/>
</dbReference>
<evidence type="ECO:0000256" key="3">
    <source>
        <dbReference type="ARBA" id="ARBA00009045"/>
    </source>
</evidence>
<protein>
    <recommendedName>
        <fullName evidence="4">rhomboid protease</fullName>
        <ecNumber evidence="4">3.4.21.105</ecNumber>
    </recommendedName>
</protein>
<dbReference type="InterPro" id="IPR035952">
    <property type="entry name" value="Rhomboid-like_sf"/>
</dbReference>
<comment type="subcellular location">
    <subcellularLocation>
        <location evidence="2">Membrane</location>
        <topology evidence="2">Multi-pass membrane protein</topology>
    </subcellularLocation>
</comment>
<keyword evidence="8 9" id="KW-0472">Membrane</keyword>
<evidence type="ECO:0000256" key="8">
    <source>
        <dbReference type="ARBA" id="ARBA00023136"/>
    </source>
</evidence>
<dbReference type="CDD" id="cd06174">
    <property type="entry name" value="MFS"/>
    <property type="match status" value="1"/>
</dbReference>
<dbReference type="InterPro" id="IPR058771">
    <property type="entry name" value="PWI_CCDC43"/>
</dbReference>
<evidence type="ECO:0000259" key="10">
    <source>
        <dbReference type="Pfam" id="PF01694"/>
    </source>
</evidence>
<name>A0A814MUF4_ADIRI</name>
<comment type="catalytic activity">
    <reaction evidence="1">
        <text>Cleaves type-1 transmembrane domains using a catalytic dyad composed of serine and histidine that are contributed by different transmembrane domains.</text>
        <dbReference type="EC" id="3.4.21.105"/>
    </reaction>
</comment>
<dbReference type="GO" id="GO:0004252">
    <property type="term" value="F:serine-type endopeptidase activity"/>
    <property type="evidence" value="ECO:0007669"/>
    <property type="project" value="InterPro"/>
</dbReference>
<sequence>MAEALPSSFEGWIRSLLNDLQSNSDDMSDFVQYLLGIVSSDSESDDEKLTAIGELLADLDLKHDHNVGELSQQILDRWYQSQNDLDHHSKATNNRVATSKDDDAINNALINAMNQIESTSKLHRSPGDTNWNKSSDDAALKKHKSQVLAKYSEVSDEEFDYGDDDEANSNVLFQNTNTQDIEDREKKVRELQHETPALICRRQLASDKQRRAFRTPTLIEKFRSSQPSSPRSNNQRPFGFINEKNVILGIIAVNGAVFICWRFAYANLRSNHDQRLLWFMTKNFMVSWDGVVRENRVWTLLTSAFSHFDLTHFLINNLVLYSFGPLVLNHIGLPAFVQLFLVSAVGCSLAHIFYQRFYDRRPGLPAVGASGVTMGMTMLYAFLRPFDPVLLFFIVPMPVIAAVGAFVAYDLYRAVTHRQGNIGSAGHIGGALAGTLYYFLKIRGRL</sequence>
<dbReference type="PANTHER" id="PTHR43731">
    <property type="entry name" value="RHOMBOID PROTEASE"/>
    <property type="match status" value="1"/>
</dbReference>
<feature type="transmembrane region" description="Helical" evidence="9">
    <location>
        <begin position="366"/>
        <end position="383"/>
    </location>
</feature>
<keyword evidence="7 9" id="KW-1133">Transmembrane helix</keyword>
<dbReference type="EMBL" id="CAJNOR010001142">
    <property type="protein sequence ID" value="CAF1084201.1"/>
    <property type="molecule type" value="Genomic_DNA"/>
</dbReference>
<keyword evidence="6" id="KW-0378">Hydrolase</keyword>
<evidence type="ECO:0000256" key="7">
    <source>
        <dbReference type="ARBA" id="ARBA00022989"/>
    </source>
</evidence>
<dbReference type="GO" id="GO:0006465">
    <property type="term" value="P:signal peptide processing"/>
    <property type="evidence" value="ECO:0007669"/>
    <property type="project" value="TreeGrafter"/>
</dbReference>
<evidence type="ECO:0000313" key="13">
    <source>
        <dbReference type="Proteomes" id="UP000663828"/>
    </source>
</evidence>
<comment type="caution">
    <text evidence="12">The sequence shown here is derived from an EMBL/GenBank/DDBJ whole genome shotgun (WGS) entry which is preliminary data.</text>
</comment>
<keyword evidence="5 9" id="KW-0812">Transmembrane</keyword>
<evidence type="ECO:0000259" key="11">
    <source>
        <dbReference type="Pfam" id="PF26091"/>
    </source>
</evidence>
<dbReference type="PANTHER" id="PTHR43731:SF14">
    <property type="entry name" value="PRESENILIN-ASSOCIATED RHOMBOID-LIKE PROTEIN, MITOCHONDRIAL"/>
    <property type="match status" value="1"/>
</dbReference>
<dbReference type="Pfam" id="PF26091">
    <property type="entry name" value="PWI_CCDC43"/>
    <property type="match status" value="1"/>
</dbReference>
<evidence type="ECO:0000313" key="12">
    <source>
        <dbReference type="EMBL" id="CAF1084201.1"/>
    </source>
</evidence>
<feature type="domain" description="CCDC43 PWI-like" evidence="11">
    <location>
        <begin position="7"/>
        <end position="83"/>
    </location>
</feature>
<feature type="transmembrane region" description="Helical" evidence="9">
    <location>
        <begin position="246"/>
        <end position="265"/>
    </location>
</feature>
<evidence type="ECO:0000256" key="9">
    <source>
        <dbReference type="SAM" id="Phobius"/>
    </source>
</evidence>
<dbReference type="AlphaFoldDB" id="A0A814MUF4"/>
<evidence type="ECO:0000256" key="1">
    <source>
        <dbReference type="ARBA" id="ARBA00000156"/>
    </source>
</evidence>
<proteinExistence type="inferred from homology"/>
<feature type="domain" description="Peptidase S54 rhomboid" evidence="10">
    <location>
        <begin position="295"/>
        <end position="442"/>
    </location>
</feature>
<accession>A0A814MUF4</accession>
<reference evidence="12" key="1">
    <citation type="submission" date="2021-02" db="EMBL/GenBank/DDBJ databases">
        <authorList>
            <person name="Nowell W R."/>
        </authorList>
    </citation>
    <scope>NUCLEOTIDE SEQUENCE</scope>
</reference>
<keyword evidence="13" id="KW-1185">Reference proteome</keyword>
<dbReference type="EC" id="3.4.21.105" evidence="4"/>
<comment type="similarity">
    <text evidence="3">Belongs to the peptidase S54 family.</text>
</comment>
<dbReference type="Pfam" id="PF01694">
    <property type="entry name" value="Rhomboid"/>
    <property type="match status" value="1"/>
</dbReference>
<dbReference type="Gene3D" id="1.20.1540.10">
    <property type="entry name" value="Rhomboid-like"/>
    <property type="match status" value="1"/>
</dbReference>
<evidence type="ECO:0000256" key="2">
    <source>
        <dbReference type="ARBA" id="ARBA00004141"/>
    </source>
</evidence>
<organism evidence="12 13">
    <name type="scientific">Adineta ricciae</name>
    <name type="common">Rotifer</name>
    <dbReference type="NCBI Taxonomy" id="249248"/>
    <lineage>
        <taxon>Eukaryota</taxon>
        <taxon>Metazoa</taxon>
        <taxon>Spiralia</taxon>
        <taxon>Gnathifera</taxon>
        <taxon>Rotifera</taxon>
        <taxon>Eurotatoria</taxon>
        <taxon>Bdelloidea</taxon>
        <taxon>Adinetida</taxon>
        <taxon>Adinetidae</taxon>
        <taxon>Adineta</taxon>
    </lineage>
</organism>
<evidence type="ECO:0000256" key="5">
    <source>
        <dbReference type="ARBA" id="ARBA00022692"/>
    </source>
</evidence>
<evidence type="ECO:0000256" key="4">
    <source>
        <dbReference type="ARBA" id="ARBA00013039"/>
    </source>
</evidence>
<feature type="transmembrane region" description="Helical" evidence="9">
    <location>
        <begin position="389"/>
        <end position="409"/>
    </location>
</feature>
<evidence type="ECO:0000256" key="6">
    <source>
        <dbReference type="ARBA" id="ARBA00022801"/>
    </source>
</evidence>
<dbReference type="Proteomes" id="UP000663828">
    <property type="component" value="Unassembled WGS sequence"/>
</dbReference>